<proteinExistence type="predicted"/>
<sequence>MVVLCISENNIVMFQIQFEDAMLSSRCRITIAMVHEKIIRSYTTISNLGHF</sequence>
<organism evidence="1 2">
    <name type="scientific">Candidatus Doolittlea endobia</name>
    <dbReference type="NCBI Taxonomy" id="1778262"/>
    <lineage>
        <taxon>Bacteria</taxon>
        <taxon>Pseudomonadati</taxon>
        <taxon>Pseudomonadota</taxon>
        <taxon>Gammaproteobacteria</taxon>
        <taxon>Enterobacterales</taxon>
        <taxon>Enterobacteriaceae</taxon>
        <taxon>Candidatus Doolittlea</taxon>
    </lineage>
</organism>
<name>A0A143WRZ1_9ENTR</name>
<accession>A0A143WRZ1</accession>
<evidence type="ECO:0000313" key="2">
    <source>
        <dbReference type="Proteomes" id="UP000095322"/>
    </source>
</evidence>
<dbReference type="EMBL" id="LN999833">
    <property type="protein sequence ID" value="CUX96502.1"/>
    <property type="molecule type" value="Genomic_DNA"/>
</dbReference>
<dbReference type="AlphaFoldDB" id="A0A143WRZ1"/>
<reference evidence="2" key="1">
    <citation type="submission" date="2016-01" db="EMBL/GenBank/DDBJ databases">
        <authorList>
            <person name="Husnik F."/>
        </authorList>
    </citation>
    <scope>NUCLEOTIDE SEQUENCE [LARGE SCALE GENOMIC DNA]</scope>
</reference>
<dbReference type="KEGG" id="den:MHIR_DE00169"/>
<evidence type="ECO:0000313" key="1">
    <source>
        <dbReference type="EMBL" id="CUX96502.1"/>
    </source>
</evidence>
<dbReference type="Proteomes" id="UP000095322">
    <property type="component" value="Chromosome I"/>
</dbReference>
<keyword evidence="2" id="KW-1185">Reference proteome</keyword>
<protein>
    <submittedName>
        <fullName evidence="1">Uncharacterized protein</fullName>
    </submittedName>
</protein>
<gene>
    <name evidence="1" type="ORF">MHIR_DE00169</name>
</gene>